<keyword evidence="9" id="KW-0828">Tyrosine catabolism</keyword>
<evidence type="ECO:0000256" key="7">
    <source>
        <dbReference type="ARBA" id="ARBA00022837"/>
    </source>
</evidence>
<dbReference type="EC" id="3.7.1.2" evidence="4"/>
<organism evidence="13 14">
    <name type="scientific">Lacihabitans lacunae</name>
    <dbReference type="NCBI Taxonomy" id="1028214"/>
    <lineage>
        <taxon>Bacteria</taxon>
        <taxon>Pseudomonadati</taxon>
        <taxon>Bacteroidota</taxon>
        <taxon>Cytophagia</taxon>
        <taxon>Cytophagales</taxon>
        <taxon>Leadbetterellaceae</taxon>
        <taxon>Lacihabitans</taxon>
    </lineage>
</organism>
<dbReference type="InterPro" id="IPR015377">
    <property type="entry name" value="Fumarylacetoacetase_N"/>
</dbReference>
<dbReference type="Pfam" id="PF01557">
    <property type="entry name" value="FAA_hydrolase"/>
    <property type="match status" value="1"/>
</dbReference>
<sequence length="411" mass="46176">MDMITIDKNSDFSIHNLPFGVYSINGSEKHVAVAYGDYILDVYALAKLGLFEEFKIDISVFKNAFLNDFIALGKIKTSAVRLKIQQLLKEEDHPFWQKNATFLYKQVAITLHLPVKIGDYTDFYSSESHARNVGMMFRDPENALLPNWKHMPIAYHGRASSIFVSGTNFKRPKGQIKAKDQELPSFSSTKRLDFELEMGAIIGKDSEWQSGVDVNKASDYVFGYVLFNDWSARDIQQWEYVPLGPFLGKNFFSSMSPWVVTSEALEPFKIPTKPQDPAPLDYLKEKEGTQFDVNLEVYFETKEGQSKLISKSNFKHLYWTVSQQIAHHTVNGCNLKIGDVLASGTISGDTADAFGSLLEITWGGKNPITFDDGSSRTFVEDGDSIVMRGFAQKDDIKVGFGALNNTVLATD</sequence>
<evidence type="ECO:0000256" key="3">
    <source>
        <dbReference type="ARBA" id="ARBA00004782"/>
    </source>
</evidence>
<keyword evidence="6 13" id="KW-0378">Hydrolase</keyword>
<evidence type="ECO:0000256" key="4">
    <source>
        <dbReference type="ARBA" id="ARBA00012094"/>
    </source>
</evidence>
<dbReference type="EMBL" id="JBHRYQ010000001">
    <property type="protein sequence ID" value="MFC3811336.1"/>
    <property type="molecule type" value="Genomic_DNA"/>
</dbReference>
<comment type="cofactor">
    <cofactor evidence="2">
        <name>Mg(2+)</name>
        <dbReference type="ChEBI" id="CHEBI:18420"/>
    </cofactor>
</comment>
<dbReference type="SUPFAM" id="SSF56529">
    <property type="entry name" value="FAH"/>
    <property type="match status" value="1"/>
</dbReference>
<feature type="domain" description="Fumarylacetoacetase-like C-terminal" evidence="11">
    <location>
        <begin position="121"/>
        <end position="407"/>
    </location>
</feature>
<dbReference type="Gene3D" id="2.30.30.230">
    <property type="entry name" value="Fumarylacetoacetase, N-terminal domain"/>
    <property type="match status" value="1"/>
</dbReference>
<keyword evidence="14" id="KW-1185">Reference proteome</keyword>
<dbReference type="Gene3D" id="3.90.850.10">
    <property type="entry name" value="Fumarylacetoacetase-like, C-terminal domain"/>
    <property type="match status" value="1"/>
</dbReference>
<evidence type="ECO:0000256" key="5">
    <source>
        <dbReference type="ARBA" id="ARBA00022723"/>
    </source>
</evidence>
<gene>
    <name evidence="13" type="primary">fahA</name>
    <name evidence="13" type="ORF">ACFOOI_11790</name>
</gene>
<keyword evidence="8" id="KW-0460">Magnesium</keyword>
<protein>
    <recommendedName>
        <fullName evidence="4">fumarylacetoacetase</fullName>
        <ecNumber evidence="4">3.7.1.2</ecNumber>
    </recommendedName>
</protein>
<feature type="domain" description="Fumarylacetoacetase N-terminal" evidence="12">
    <location>
        <begin position="15"/>
        <end position="114"/>
    </location>
</feature>
<dbReference type="PANTHER" id="PTHR43069">
    <property type="entry name" value="FUMARYLACETOACETASE"/>
    <property type="match status" value="1"/>
</dbReference>
<reference evidence="14" key="1">
    <citation type="journal article" date="2019" name="Int. J. Syst. Evol. Microbiol.">
        <title>The Global Catalogue of Microorganisms (GCM) 10K type strain sequencing project: providing services to taxonomists for standard genome sequencing and annotation.</title>
        <authorList>
            <consortium name="The Broad Institute Genomics Platform"/>
            <consortium name="The Broad Institute Genome Sequencing Center for Infectious Disease"/>
            <person name="Wu L."/>
            <person name="Ma J."/>
        </authorList>
    </citation>
    <scope>NUCLEOTIDE SEQUENCE [LARGE SCALE GENOMIC DNA]</scope>
    <source>
        <strain evidence="14">CECT 7956</strain>
    </source>
</reference>
<name>A0ABV7YWQ2_9BACT</name>
<dbReference type="InterPro" id="IPR036462">
    <property type="entry name" value="Fumarylacetoacetase_N_sf"/>
</dbReference>
<dbReference type="GO" id="GO:0004334">
    <property type="term" value="F:fumarylacetoacetase activity"/>
    <property type="evidence" value="ECO:0007669"/>
    <property type="project" value="UniProtKB-EC"/>
</dbReference>
<evidence type="ECO:0000256" key="1">
    <source>
        <dbReference type="ARBA" id="ARBA00001913"/>
    </source>
</evidence>
<evidence type="ECO:0000256" key="8">
    <source>
        <dbReference type="ARBA" id="ARBA00022842"/>
    </source>
</evidence>
<evidence type="ECO:0000259" key="11">
    <source>
        <dbReference type="Pfam" id="PF01557"/>
    </source>
</evidence>
<keyword evidence="10" id="KW-0585">Phenylalanine catabolism</keyword>
<keyword evidence="5" id="KW-0479">Metal-binding</keyword>
<dbReference type="NCBIfam" id="TIGR01266">
    <property type="entry name" value="fum_ac_acetase"/>
    <property type="match status" value="1"/>
</dbReference>
<comment type="pathway">
    <text evidence="3">Amino-acid degradation; L-phenylalanine degradation; acetoacetate and fumarate from L-phenylalanine: step 6/6.</text>
</comment>
<dbReference type="InterPro" id="IPR005959">
    <property type="entry name" value="Fumarylacetoacetase"/>
</dbReference>
<evidence type="ECO:0000313" key="13">
    <source>
        <dbReference type="EMBL" id="MFC3811336.1"/>
    </source>
</evidence>
<dbReference type="InterPro" id="IPR036663">
    <property type="entry name" value="Fumarylacetoacetase_C_sf"/>
</dbReference>
<comment type="cofactor">
    <cofactor evidence="1">
        <name>Ca(2+)</name>
        <dbReference type="ChEBI" id="CHEBI:29108"/>
    </cofactor>
</comment>
<dbReference type="Proteomes" id="UP001595616">
    <property type="component" value="Unassembled WGS sequence"/>
</dbReference>
<evidence type="ECO:0000256" key="9">
    <source>
        <dbReference type="ARBA" id="ARBA00022878"/>
    </source>
</evidence>
<dbReference type="PANTHER" id="PTHR43069:SF2">
    <property type="entry name" value="FUMARYLACETOACETASE"/>
    <property type="match status" value="1"/>
</dbReference>
<keyword evidence="7" id="KW-0106">Calcium</keyword>
<comment type="caution">
    <text evidence="13">The sequence shown here is derived from an EMBL/GenBank/DDBJ whole genome shotgun (WGS) entry which is preliminary data.</text>
</comment>
<dbReference type="Pfam" id="PF09298">
    <property type="entry name" value="FAA_hydrolase_N"/>
    <property type="match status" value="1"/>
</dbReference>
<dbReference type="InterPro" id="IPR011234">
    <property type="entry name" value="Fumarylacetoacetase-like_C"/>
</dbReference>
<dbReference type="RefSeq" id="WP_379838177.1">
    <property type="nucleotide sequence ID" value="NZ_JBHRYQ010000001.1"/>
</dbReference>
<evidence type="ECO:0000313" key="14">
    <source>
        <dbReference type="Proteomes" id="UP001595616"/>
    </source>
</evidence>
<dbReference type="SUPFAM" id="SSF63433">
    <property type="entry name" value="Fumarylacetoacetate hydrolase, FAH, N-terminal domain"/>
    <property type="match status" value="1"/>
</dbReference>
<accession>A0ABV7YWQ2</accession>
<evidence type="ECO:0000256" key="6">
    <source>
        <dbReference type="ARBA" id="ARBA00022801"/>
    </source>
</evidence>
<evidence type="ECO:0000259" key="12">
    <source>
        <dbReference type="Pfam" id="PF09298"/>
    </source>
</evidence>
<evidence type="ECO:0000256" key="2">
    <source>
        <dbReference type="ARBA" id="ARBA00001946"/>
    </source>
</evidence>
<evidence type="ECO:0000256" key="10">
    <source>
        <dbReference type="ARBA" id="ARBA00023232"/>
    </source>
</evidence>
<proteinExistence type="predicted"/>